<evidence type="ECO:0000313" key="3">
    <source>
        <dbReference type="Proteomes" id="UP000443582"/>
    </source>
</evidence>
<accession>A0ABY0IG02</accession>
<dbReference type="InterPro" id="IPR015947">
    <property type="entry name" value="PUA-like_sf"/>
</dbReference>
<dbReference type="InterPro" id="IPR046336">
    <property type="entry name" value="Lon_prtase_N_sf"/>
</dbReference>
<dbReference type="EMBL" id="QDKL01000002">
    <property type="protein sequence ID" value="RZF21881.1"/>
    <property type="molecule type" value="Genomic_DNA"/>
</dbReference>
<dbReference type="SUPFAM" id="SSF88697">
    <property type="entry name" value="PUA domain-like"/>
    <property type="match status" value="1"/>
</dbReference>
<comment type="caution">
    <text evidence="2">The sequence shown here is derived from an EMBL/GenBank/DDBJ whole genome shotgun (WGS) entry which is preliminary data.</text>
</comment>
<protein>
    <recommendedName>
        <fullName evidence="1">Lon N-terminal domain-containing protein</fullName>
    </recommendedName>
</protein>
<dbReference type="Pfam" id="PF02190">
    <property type="entry name" value="LON_substr_bdg"/>
    <property type="match status" value="1"/>
</dbReference>
<evidence type="ECO:0000259" key="1">
    <source>
        <dbReference type="PROSITE" id="PS51787"/>
    </source>
</evidence>
<evidence type="ECO:0000313" key="2">
    <source>
        <dbReference type="EMBL" id="RZF21881.1"/>
    </source>
</evidence>
<name>A0ABY0IG02_9BACT</name>
<gene>
    <name evidence="2" type="ORF">DAY19_09330</name>
</gene>
<dbReference type="Proteomes" id="UP000443582">
    <property type="component" value="Unassembled WGS sequence"/>
</dbReference>
<dbReference type="RefSeq" id="WP_115361723.1">
    <property type="nucleotide sequence ID" value="NZ_QDKL01000002.1"/>
</dbReference>
<proteinExistence type="predicted"/>
<reference evidence="3" key="1">
    <citation type="journal article" date="2019" name="Int. J. Syst. Evol. Microbiol.">
        <title>Halobacteriovorax valvorus sp. nov., a novel prokaryotic predator isolated from coastal seawater of China.</title>
        <authorList>
            <person name="Chen M.-X."/>
        </authorList>
    </citation>
    <scope>NUCLEOTIDE SEQUENCE [LARGE SCALE GENOMIC DNA]</scope>
    <source>
        <strain evidence="3">BL9</strain>
    </source>
</reference>
<dbReference type="Gene3D" id="2.30.130.40">
    <property type="entry name" value="LON domain-like"/>
    <property type="match status" value="1"/>
</dbReference>
<sequence length="228" mass="26372">MAKKLSNRMEIPIITLPNIVFFPGTSLPLYVVDEIFQDIFEEATCAGNPIGISLAMEKDFETYFSYPCEILGYGKPLMIERVDGNTLKVLMRCTGKCQVNYPTQSSPYPVYNVTVLEDEHSIMGNIDDFYRLENILFSWLDVNITDDRDRDHFIETLKTPHQIINYVSTFIIKSRILRQMLLEQKSINDQIKILNSLITDEHSFQEDPIVAQAYKEFISEKLQLKQAN</sequence>
<feature type="domain" description="Lon N-terminal" evidence="1">
    <location>
        <begin position="11"/>
        <end position="202"/>
    </location>
</feature>
<keyword evidence="3" id="KW-1185">Reference proteome</keyword>
<organism evidence="2 3">
    <name type="scientific">Halobacteriovorax vibrionivorans</name>
    <dbReference type="NCBI Taxonomy" id="2152716"/>
    <lineage>
        <taxon>Bacteria</taxon>
        <taxon>Pseudomonadati</taxon>
        <taxon>Bdellovibrionota</taxon>
        <taxon>Bacteriovoracia</taxon>
        <taxon>Bacteriovoracales</taxon>
        <taxon>Halobacteriovoraceae</taxon>
        <taxon>Halobacteriovorax</taxon>
    </lineage>
</organism>
<dbReference type="InterPro" id="IPR003111">
    <property type="entry name" value="Lon_prtase_N"/>
</dbReference>
<dbReference type="PROSITE" id="PS51787">
    <property type="entry name" value="LON_N"/>
    <property type="match status" value="1"/>
</dbReference>